<keyword evidence="4 7" id="KW-1133">Transmembrane helix</keyword>
<evidence type="ECO:0000256" key="5">
    <source>
        <dbReference type="ARBA" id="ARBA00023136"/>
    </source>
</evidence>
<evidence type="ECO:0000256" key="7">
    <source>
        <dbReference type="SAM" id="Phobius"/>
    </source>
</evidence>
<comment type="subcellular location">
    <subcellularLocation>
        <location evidence="1">Membrane</location>
        <topology evidence="1">Multi-pass membrane protein</topology>
    </subcellularLocation>
</comment>
<evidence type="ECO:0000256" key="3">
    <source>
        <dbReference type="ARBA" id="ARBA00022692"/>
    </source>
</evidence>
<keyword evidence="9" id="KW-1185">Reference proteome</keyword>
<dbReference type="EMBL" id="JABAYA010000165">
    <property type="protein sequence ID" value="KAF7723054.1"/>
    <property type="molecule type" value="Genomic_DNA"/>
</dbReference>
<evidence type="ECO:0000313" key="8">
    <source>
        <dbReference type="EMBL" id="KAF7723054.1"/>
    </source>
</evidence>
<evidence type="ECO:0000256" key="2">
    <source>
        <dbReference type="ARBA" id="ARBA00009457"/>
    </source>
</evidence>
<organism evidence="8 9">
    <name type="scientific">Apophysomyces ossiformis</name>
    <dbReference type="NCBI Taxonomy" id="679940"/>
    <lineage>
        <taxon>Eukaryota</taxon>
        <taxon>Fungi</taxon>
        <taxon>Fungi incertae sedis</taxon>
        <taxon>Mucoromycota</taxon>
        <taxon>Mucoromycotina</taxon>
        <taxon>Mucoromycetes</taxon>
        <taxon>Mucorales</taxon>
        <taxon>Mucorineae</taxon>
        <taxon>Mucoraceae</taxon>
        <taxon>Apophysomyces</taxon>
    </lineage>
</organism>
<dbReference type="PANTHER" id="PTHR10926:SF0">
    <property type="entry name" value="CDC50, ISOFORM A"/>
    <property type="match status" value="1"/>
</dbReference>
<comment type="similarity">
    <text evidence="2 6">Belongs to the CDC50/LEM3 family.</text>
</comment>
<dbReference type="PANTHER" id="PTHR10926">
    <property type="entry name" value="CELL CYCLE CONTROL PROTEIN 50"/>
    <property type="match status" value="1"/>
</dbReference>
<evidence type="ECO:0000256" key="1">
    <source>
        <dbReference type="ARBA" id="ARBA00004141"/>
    </source>
</evidence>
<protein>
    <submittedName>
        <fullName evidence="8">Uncharacterized protein</fullName>
    </submittedName>
</protein>
<evidence type="ECO:0000313" key="9">
    <source>
        <dbReference type="Proteomes" id="UP000605846"/>
    </source>
</evidence>
<dbReference type="GO" id="GO:0045332">
    <property type="term" value="P:phospholipid translocation"/>
    <property type="evidence" value="ECO:0007669"/>
    <property type="project" value="UniProtKB-UniRule"/>
</dbReference>
<dbReference type="OrthoDB" id="340608at2759"/>
<dbReference type="PIRSF" id="PIRSF015840">
    <property type="entry name" value="DUF284_TM_euk"/>
    <property type="match status" value="1"/>
</dbReference>
<dbReference type="GO" id="GO:0005783">
    <property type="term" value="C:endoplasmic reticulum"/>
    <property type="evidence" value="ECO:0007669"/>
    <property type="project" value="TreeGrafter"/>
</dbReference>
<comment type="caution">
    <text evidence="8">The sequence shown here is derived from an EMBL/GenBank/DDBJ whole genome shotgun (WGS) entry which is preliminary data.</text>
</comment>
<dbReference type="Pfam" id="PF03381">
    <property type="entry name" value="CDC50"/>
    <property type="match status" value="1"/>
</dbReference>
<proteinExistence type="inferred from homology"/>
<sequence>MNITGQQPPAYHYENSTTFVDPTWRNPNNLTIRRCILDFTVPKTMQGPVFMYYRLTNFYQNHRQYIKSFDADQLAGRPVSLSTSSASCAPLAATDTGHVVYPCGLIANSMFNDTASNFTSVNAPVPMTYDFSRVGIAWPTDRKKYGQTQYSLSQIVPPPNWASRYPNGRYNEENPPPDLSTMERFMVWMHVAALPDFRKIWGRNDHDNLVAGRWRVAIDMNFDTLKYGGTKWLVLSTTTPLGGRNPYMGITYMAIGTLCLFLGLLFTIRHCVKPRKLGDLSYLSWNQPGGGLPKNTLRRKHLHQE</sequence>
<dbReference type="Proteomes" id="UP000605846">
    <property type="component" value="Unassembled WGS sequence"/>
</dbReference>
<name>A0A8H7ER82_9FUNG</name>
<reference evidence="8" key="1">
    <citation type="submission" date="2020-01" db="EMBL/GenBank/DDBJ databases">
        <title>Genome Sequencing of Three Apophysomyces-Like Fungal Strains Confirms a Novel Fungal Genus in the Mucoromycota with divergent Burkholderia-like Endosymbiotic Bacteria.</title>
        <authorList>
            <person name="Stajich J.E."/>
            <person name="Macias A.M."/>
            <person name="Carter-House D."/>
            <person name="Lovett B."/>
            <person name="Kasson L.R."/>
            <person name="Berry K."/>
            <person name="Grigoriev I."/>
            <person name="Chang Y."/>
            <person name="Spatafora J."/>
            <person name="Kasson M.T."/>
        </authorList>
    </citation>
    <scope>NUCLEOTIDE SEQUENCE</scope>
    <source>
        <strain evidence="8">NRRL A-21654</strain>
    </source>
</reference>
<accession>A0A8H7ER82</accession>
<feature type="transmembrane region" description="Helical" evidence="7">
    <location>
        <begin position="247"/>
        <end position="268"/>
    </location>
</feature>
<dbReference type="GO" id="GO:0005794">
    <property type="term" value="C:Golgi apparatus"/>
    <property type="evidence" value="ECO:0007669"/>
    <property type="project" value="TreeGrafter"/>
</dbReference>
<dbReference type="InterPro" id="IPR005045">
    <property type="entry name" value="CDC50/LEM3_fam"/>
</dbReference>
<evidence type="ECO:0000256" key="4">
    <source>
        <dbReference type="ARBA" id="ARBA00022989"/>
    </source>
</evidence>
<dbReference type="GO" id="GO:0005886">
    <property type="term" value="C:plasma membrane"/>
    <property type="evidence" value="ECO:0007669"/>
    <property type="project" value="TreeGrafter"/>
</dbReference>
<keyword evidence="3 7" id="KW-0812">Transmembrane</keyword>
<gene>
    <name evidence="8" type="ORF">EC973_002388</name>
</gene>
<dbReference type="AlphaFoldDB" id="A0A8H7ER82"/>
<keyword evidence="5 6" id="KW-0472">Membrane</keyword>
<evidence type="ECO:0000256" key="6">
    <source>
        <dbReference type="PIRNR" id="PIRNR015840"/>
    </source>
</evidence>